<organism evidence="2">
    <name type="scientific">hydrothermal vent metagenome</name>
    <dbReference type="NCBI Taxonomy" id="652676"/>
    <lineage>
        <taxon>unclassified sequences</taxon>
        <taxon>metagenomes</taxon>
        <taxon>ecological metagenomes</taxon>
    </lineage>
</organism>
<protein>
    <recommendedName>
        <fullName evidence="3">SPOR domain-containing protein</fullName>
    </recommendedName>
</protein>
<gene>
    <name evidence="2" type="ORF">MNBD_GAMMA15-2000</name>
</gene>
<reference evidence="2" key="1">
    <citation type="submission" date="2018-06" db="EMBL/GenBank/DDBJ databases">
        <authorList>
            <person name="Zhirakovskaya E."/>
        </authorList>
    </citation>
    <scope>NUCLEOTIDE SEQUENCE</scope>
</reference>
<sequence length="241" mass="27322">MKNLVYLLLGLNIVYFIWYQAQPPETLPAPKVAPLPAEVEPLVLLSERNQISPEARKQDAPASDTVTEVEKAPDAEVPEVESEEIIAEIEVLPVCRTIGPIRTREGASEVRSQLLQQGFPADLRESEVQAPSGYQVYLPAMSSKKARELVKALEKAKMTDYFVGKRNRVSLGIFSSKAQAKIRQKDIRKLDYEALLDVRYKTRKVYWIDIDESDRTLQGYAGWPEIVQRHPQIQTQQVSCE</sequence>
<feature type="region of interest" description="Disordered" evidence="1">
    <location>
        <begin position="50"/>
        <end position="73"/>
    </location>
</feature>
<dbReference type="AlphaFoldDB" id="A0A3B0YI21"/>
<proteinExistence type="predicted"/>
<evidence type="ECO:0000313" key="2">
    <source>
        <dbReference type="EMBL" id="VAW75247.1"/>
    </source>
</evidence>
<evidence type="ECO:0008006" key="3">
    <source>
        <dbReference type="Google" id="ProtNLM"/>
    </source>
</evidence>
<dbReference type="EMBL" id="UOFN01000046">
    <property type="protein sequence ID" value="VAW75247.1"/>
    <property type="molecule type" value="Genomic_DNA"/>
</dbReference>
<name>A0A3B0YI21_9ZZZZ</name>
<evidence type="ECO:0000256" key="1">
    <source>
        <dbReference type="SAM" id="MobiDB-lite"/>
    </source>
</evidence>
<accession>A0A3B0YI21</accession>